<organism evidence="1 2">
    <name type="scientific">Aspergillus aculeatus (strain ATCC 16872 / CBS 172.66 / WB 5094)</name>
    <dbReference type="NCBI Taxonomy" id="690307"/>
    <lineage>
        <taxon>Eukaryota</taxon>
        <taxon>Fungi</taxon>
        <taxon>Dikarya</taxon>
        <taxon>Ascomycota</taxon>
        <taxon>Pezizomycotina</taxon>
        <taxon>Eurotiomycetes</taxon>
        <taxon>Eurotiomycetidae</taxon>
        <taxon>Eurotiales</taxon>
        <taxon>Aspergillaceae</taxon>
        <taxon>Aspergillus</taxon>
        <taxon>Aspergillus subgen. Circumdati</taxon>
    </lineage>
</organism>
<dbReference type="AlphaFoldDB" id="A0A1L9WQP1"/>
<dbReference type="STRING" id="690307.A0A1L9WQP1"/>
<evidence type="ECO:0000313" key="2">
    <source>
        <dbReference type="Proteomes" id="UP000184546"/>
    </source>
</evidence>
<sequence length="364" mass="41168">MGKPHAHLRNDSMINPHRAQQARMRKFLEENAWLNALPISASDRHALRIIQDLYEVRIDNFTFSPLEDVFLIDPAFTIEQCDPATGSSPSLPVEWIGWAGSSGFDREDRSTISSEMRINPRKKTLQGKFGFIWGGGWPGPGTVSFRATRLPEVESFGWQGMIDLEDIVGEWAQREPYGEKERMRQTLSPEELEVELHERDAARAWAREESLNAEAGEDDELSLLSDCFSVNRDVTMAVFDRSGNSVQIRLRVVTKYNRVWGEFDGDFRAISFVNWQIRDKTPAPTRDVSIGGAEDSHLLSLLARLLSQRKTLDAQVFDKIGNSMRIRLQGDEKVVVSGEFDGDFATLSLMEWKIDGGAEKSDDS</sequence>
<keyword evidence="2" id="KW-1185">Reference proteome</keyword>
<dbReference type="Proteomes" id="UP000184546">
    <property type="component" value="Unassembled WGS sequence"/>
</dbReference>
<reference evidence="2" key="1">
    <citation type="journal article" date="2017" name="Genome Biol.">
        <title>Comparative genomics reveals high biological diversity and specific adaptations in the industrially and medically important fungal genus Aspergillus.</title>
        <authorList>
            <person name="de Vries R.P."/>
            <person name="Riley R."/>
            <person name="Wiebenga A."/>
            <person name="Aguilar-Osorio G."/>
            <person name="Amillis S."/>
            <person name="Uchima C.A."/>
            <person name="Anderluh G."/>
            <person name="Asadollahi M."/>
            <person name="Askin M."/>
            <person name="Barry K."/>
            <person name="Battaglia E."/>
            <person name="Bayram O."/>
            <person name="Benocci T."/>
            <person name="Braus-Stromeyer S.A."/>
            <person name="Caldana C."/>
            <person name="Canovas D."/>
            <person name="Cerqueira G.C."/>
            <person name="Chen F."/>
            <person name="Chen W."/>
            <person name="Choi C."/>
            <person name="Clum A."/>
            <person name="Dos Santos R.A."/>
            <person name="Damasio A.R."/>
            <person name="Diallinas G."/>
            <person name="Emri T."/>
            <person name="Fekete E."/>
            <person name="Flipphi M."/>
            <person name="Freyberg S."/>
            <person name="Gallo A."/>
            <person name="Gournas C."/>
            <person name="Habgood R."/>
            <person name="Hainaut M."/>
            <person name="Harispe M.L."/>
            <person name="Henrissat B."/>
            <person name="Hilden K.S."/>
            <person name="Hope R."/>
            <person name="Hossain A."/>
            <person name="Karabika E."/>
            <person name="Karaffa L."/>
            <person name="Karanyi Z."/>
            <person name="Krasevec N."/>
            <person name="Kuo A."/>
            <person name="Kusch H."/>
            <person name="LaButti K."/>
            <person name="Lagendijk E.L."/>
            <person name="Lapidus A."/>
            <person name="Levasseur A."/>
            <person name="Lindquist E."/>
            <person name="Lipzen A."/>
            <person name="Logrieco A.F."/>
            <person name="MacCabe A."/>
            <person name="Maekelae M.R."/>
            <person name="Malavazi I."/>
            <person name="Melin P."/>
            <person name="Meyer V."/>
            <person name="Mielnichuk N."/>
            <person name="Miskei M."/>
            <person name="Molnar A.P."/>
            <person name="Mule G."/>
            <person name="Ngan C.Y."/>
            <person name="Orejas M."/>
            <person name="Orosz E."/>
            <person name="Ouedraogo J.P."/>
            <person name="Overkamp K.M."/>
            <person name="Park H.-S."/>
            <person name="Perrone G."/>
            <person name="Piumi F."/>
            <person name="Punt P.J."/>
            <person name="Ram A.F."/>
            <person name="Ramon A."/>
            <person name="Rauscher S."/>
            <person name="Record E."/>
            <person name="Riano-Pachon D.M."/>
            <person name="Robert V."/>
            <person name="Roehrig J."/>
            <person name="Ruller R."/>
            <person name="Salamov A."/>
            <person name="Salih N.S."/>
            <person name="Samson R.A."/>
            <person name="Sandor E."/>
            <person name="Sanguinetti M."/>
            <person name="Schuetze T."/>
            <person name="Sepcic K."/>
            <person name="Shelest E."/>
            <person name="Sherlock G."/>
            <person name="Sophianopoulou V."/>
            <person name="Squina F.M."/>
            <person name="Sun H."/>
            <person name="Susca A."/>
            <person name="Todd R.B."/>
            <person name="Tsang A."/>
            <person name="Unkles S.E."/>
            <person name="van de Wiele N."/>
            <person name="van Rossen-Uffink D."/>
            <person name="Oliveira J.V."/>
            <person name="Vesth T.C."/>
            <person name="Visser J."/>
            <person name="Yu J.-H."/>
            <person name="Zhou M."/>
            <person name="Andersen M.R."/>
            <person name="Archer D.B."/>
            <person name="Baker S.E."/>
            <person name="Benoit I."/>
            <person name="Brakhage A.A."/>
            <person name="Braus G.H."/>
            <person name="Fischer R."/>
            <person name="Frisvad J.C."/>
            <person name="Goldman G.H."/>
            <person name="Houbraken J."/>
            <person name="Oakley B."/>
            <person name="Pocsi I."/>
            <person name="Scazzocchio C."/>
            <person name="Seiboth B."/>
            <person name="vanKuyk P.A."/>
            <person name="Wortman J."/>
            <person name="Dyer P.S."/>
            <person name="Grigoriev I.V."/>
        </authorList>
    </citation>
    <scope>NUCLEOTIDE SEQUENCE [LARGE SCALE GENOMIC DNA]</scope>
    <source>
        <strain evidence="2">ATCC 16872 / CBS 172.66 / WB 5094</strain>
    </source>
</reference>
<accession>A0A1L9WQP1</accession>
<dbReference type="RefSeq" id="XP_020054825.1">
    <property type="nucleotide sequence ID" value="XM_020203736.1"/>
</dbReference>
<evidence type="ECO:0000313" key="1">
    <source>
        <dbReference type="EMBL" id="OJJ98485.1"/>
    </source>
</evidence>
<dbReference type="OMA" id="IEPAYTI"/>
<gene>
    <name evidence="1" type="ORF">ASPACDRAFT_61991</name>
</gene>
<dbReference type="GeneID" id="30977550"/>
<protein>
    <submittedName>
        <fullName evidence="1">Uncharacterized protein</fullName>
    </submittedName>
</protein>
<dbReference type="EMBL" id="KV878980">
    <property type="protein sequence ID" value="OJJ98485.1"/>
    <property type="molecule type" value="Genomic_DNA"/>
</dbReference>
<name>A0A1L9WQP1_ASPA1</name>
<dbReference type="VEuPathDB" id="FungiDB:ASPACDRAFT_61991"/>
<proteinExistence type="predicted"/>
<dbReference type="OrthoDB" id="27483at2759"/>